<feature type="transmembrane region" description="Helical" evidence="2">
    <location>
        <begin position="128"/>
        <end position="147"/>
    </location>
</feature>
<feature type="transmembrane region" description="Helical" evidence="2">
    <location>
        <begin position="351"/>
        <end position="370"/>
    </location>
</feature>
<feature type="transmembrane region" description="Helical" evidence="2">
    <location>
        <begin position="249"/>
        <end position="265"/>
    </location>
</feature>
<keyword evidence="2" id="KW-0472">Membrane</keyword>
<feature type="transmembrane region" description="Helical" evidence="2">
    <location>
        <begin position="153"/>
        <end position="170"/>
    </location>
</feature>
<protein>
    <submittedName>
        <fullName evidence="3">Uncharacterized protein</fullName>
    </submittedName>
</protein>
<evidence type="ECO:0000256" key="2">
    <source>
        <dbReference type="SAM" id="Phobius"/>
    </source>
</evidence>
<reference evidence="3" key="2">
    <citation type="submission" date="2021-04" db="EMBL/GenBank/DDBJ databases">
        <authorList>
            <person name="Gilroy R."/>
        </authorList>
    </citation>
    <scope>NUCLEOTIDE SEQUENCE</scope>
    <source>
        <strain evidence="3">ChiHjej13B12-4958</strain>
    </source>
</reference>
<evidence type="ECO:0000256" key="1">
    <source>
        <dbReference type="SAM" id="MobiDB-lite"/>
    </source>
</evidence>
<dbReference type="AlphaFoldDB" id="A0A9D2QEY4"/>
<reference evidence="3" key="1">
    <citation type="journal article" date="2021" name="PeerJ">
        <title>Extensive microbial diversity within the chicken gut microbiome revealed by metagenomics and culture.</title>
        <authorList>
            <person name="Gilroy R."/>
            <person name="Ravi A."/>
            <person name="Getino M."/>
            <person name="Pursley I."/>
            <person name="Horton D.L."/>
            <person name="Alikhan N.F."/>
            <person name="Baker D."/>
            <person name="Gharbi K."/>
            <person name="Hall N."/>
            <person name="Watson M."/>
            <person name="Adriaenssens E.M."/>
            <person name="Foster-Nyarko E."/>
            <person name="Jarju S."/>
            <person name="Secka A."/>
            <person name="Antonio M."/>
            <person name="Oren A."/>
            <person name="Chaudhuri R.R."/>
            <person name="La Ragione R."/>
            <person name="Hildebrand F."/>
            <person name="Pallen M.J."/>
        </authorList>
    </citation>
    <scope>NUCLEOTIDE SEQUENCE</scope>
    <source>
        <strain evidence="3">ChiHjej13B12-4958</strain>
    </source>
</reference>
<comment type="caution">
    <text evidence="3">The sequence shown here is derived from an EMBL/GenBank/DDBJ whole genome shotgun (WGS) entry which is preliminary data.</text>
</comment>
<dbReference type="Proteomes" id="UP000823858">
    <property type="component" value="Unassembled WGS sequence"/>
</dbReference>
<name>A0A9D2QEY4_9CORY</name>
<accession>A0A9D2QEY4</accession>
<sequence>MASPITRESDVPPPSTSPLSDSPLSSRALAAPALILTLAVVLRGWQLSQRTFYWDDLVIPARFRDAGLWVPYDGHLMPGSGALQIVADTLAPLQWWLPVVITLVATVAAGVLWWLVLGQLTRAPWVRLLGFTALVFSPFLGIASGWWSAGVNALSWQLTAGAVALLLLRPRVTWKHTLAASAVLLVGLLMTEKVLTVVPALIAVGIILRLGGRRLPALPWLAPTAITAGWAGLYLYLAGRMSPSSGPALDDLTGAMGAAVLPGALGGPWTWDRWNPSPAFPTTPGAVQAVLAGVLLAAVVALVVANRRRPVTVGAALLLSVGYLATVLLLLQSGRSGDGATDLLARGMHYYVDWWSVTVLALVAAVSVPVPARGPASGTGTNSDVDIDASSGADTDAGAGRPAGGALRPVSPVLLTLAVLLVCSSTASTLTWVAAWSDDPSAKYLATLREATADPERPLLDQNLPLELLTPLVTPYNSASHVAGGQGGVSDVVDNPQIITPDGELVDGHVLDASRSEAGEEPQCGVRVEVGQPRIIRAEPPLPLGDWTWEFTATATEEVDVELSMPNGLEEESQWRARTLTVPVDDSLTTRWVNMSGGGATLMANVVGPTGAHICIGAGAMGPLIPR</sequence>
<dbReference type="EMBL" id="DWVP01000016">
    <property type="protein sequence ID" value="HJC85221.1"/>
    <property type="molecule type" value="Genomic_DNA"/>
</dbReference>
<keyword evidence="2" id="KW-0812">Transmembrane</keyword>
<feature type="compositionally biased region" description="Low complexity" evidence="1">
    <location>
        <begin position="388"/>
        <end position="403"/>
    </location>
</feature>
<feature type="transmembrane region" description="Helical" evidence="2">
    <location>
        <begin position="285"/>
        <end position="304"/>
    </location>
</feature>
<evidence type="ECO:0000313" key="4">
    <source>
        <dbReference type="Proteomes" id="UP000823858"/>
    </source>
</evidence>
<keyword evidence="2" id="KW-1133">Transmembrane helix</keyword>
<feature type="region of interest" description="Disordered" evidence="1">
    <location>
        <begin position="1"/>
        <end position="24"/>
    </location>
</feature>
<feature type="transmembrane region" description="Helical" evidence="2">
    <location>
        <begin position="220"/>
        <end position="237"/>
    </location>
</feature>
<feature type="transmembrane region" description="Helical" evidence="2">
    <location>
        <begin position="95"/>
        <end position="116"/>
    </location>
</feature>
<feature type="transmembrane region" description="Helical" evidence="2">
    <location>
        <begin position="311"/>
        <end position="331"/>
    </location>
</feature>
<gene>
    <name evidence="3" type="ORF">H9751_06730</name>
</gene>
<feature type="transmembrane region" description="Helical" evidence="2">
    <location>
        <begin position="182"/>
        <end position="208"/>
    </location>
</feature>
<organism evidence="3 4">
    <name type="scientific">Candidatus Corynebacterium faecigallinarum</name>
    <dbReference type="NCBI Taxonomy" id="2838528"/>
    <lineage>
        <taxon>Bacteria</taxon>
        <taxon>Bacillati</taxon>
        <taxon>Actinomycetota</taxon>
        <taxon>Actinomycetes</taxon>
        <taxon>Mycobacteriales</taxon>
        <taxon>Corynebacteriaceae</taxon>
        <taxon>Corynebacterium</taxon>
    </lineage>
</organism>
<proteinExistence type="predicted"/>
<feature type="region of interest" description="Disordered" evidence="1">
    <location>
        <begin position="373"/>
        <end position="403"/>
    </location>
</feature>
<feature type="transmembrane region" description="Helical" evidence="2">
    <location>
        <begin position="413"/>
        <end position="436"/>
    </location>
</feature>
<evidence type="ECO:0000313" key="3">
    <source>
        <dbReference type="EMBL" id="HJC85221.1"/>
    </source>
</evidence>